<dbReference type="EMBL" id="JBBPBM010000021">
    <property type="protein sequence ID" value="KAK8548274.1"/>
    <property type="molecule type" value="Genomic_DNA"/>
</dbReference>
<dbReference type="InterPro" id="IPR036242">
    <property type="entry name" value="Agglutinin_dom_sf"/>
</dbReference>
<dbReference type="PANTHER" id="PTHR39244:SF5">
    <property type="entry name" value="NATTERIN-3-LIKE"/>
    <property type="match status" value="1"/>
</dbReference>
<reference evidence="2 3" key="1">
    <citation type="journal article" date="2024" name="G3 (Bethesda)">
        <title>Genome assembly of Hibiscus sabdariffa L. provides insights into metabolisms of medicinal natural products.</title>
        <authorList>
            <person name="Kim T."/>
        </authorList>
    </citation>
    <scope>NUCLEOTIDE SEQUENCE [LARGE SCALE GENOMIC DNA]</scope>
    <source>
        <strain evidence="2">TK-2024</strain>
        <tissue evidence="2">Old leaves</tissue>
    </source>
</reference>
<evidence type="ECO:0000259" key="1">
    <source>
        <dbReference type="SMART" id="SM00791"/>
    </source>
</evidence>
<dbReference type="PANTHER" id="PTHR39244">
    <property type="entry name" value="NATTERIN-4"/>
    <property type="match status" value="1"/>
</dbReference>
<dbReference type="InterPro" id="IPR053237">
    <property type="entry name" value="Natterin_C"/>
</dbReference>
<evidence type="ECO:0000313" key="2">
    <source>
        <dbReference type="EMBL" id="KAK8548274.1"/>
    </source>
</evidence>
<sequence length="624" mass="70291">MAFTSPKFIVLKSEENSQYMSYIRDNSRSQLRCSEALALSTPFTKFEVERANSSPEDGLVHIKNCHLNKYCQRILGPIPEPHDRRDVYYAATADKPEEDRSKESCTLFKLITVDAATNKIRIQHVQSGNYLSCWGTDGWETYYPSYSLFTVYDWELLANWPFASPRFIVLKSDVNNGYLGFIREKGESYGYLKCSETQILSPYAKFEVEIAKNPGTDGLVHIRSCQNNKYWIPGNNSGVTAAAKKPEEDQSSKSCTLFKLVSADDDASKVRIRHVQSKSYLRIIDGTWRLLAESEDFDESSRDKFTIIDWETSVILPKYVAFKGTDDQYLCLRDIDGIPCLRFASDDIGDSGVAMEIFMNNDGNIRIKPASTNKFWRRSSDSVLVDSDYTSCVNNMDTLFRPVKVNDNTIALLNLGNNKFCKRNAKTSCLSAEVSSITKDVQLRVEEPVLGRKIYGIKYDLDNARIYDEDVEVVARNSASNYTNQAETLDVKLSYTDTTTSCWMINGSLTLGSKATMGFNLPKIFKGTIEIYGEIRIGGELGKTTTTSTVVELVHQVKVPPMSKVTVDLVAKRGKCDVPFTFLQKDCLYNGNGLVYEVQGSTFTGSNYYNTEFQTKEESLSSSI</sequence>
<gene>
    <name evidence="2" type="ORF">V6N12_061191</name>
</gene>
<dbReference type="SMART" id="SM00791">
    <property type="entry name" value="Agglutinin"/>
    <property type="match status" value="3"/>
</dbReference>
<dbReference type="Gene3D" id="2.80.10.50">
    <property type="match status" value="3"/>
</dbReference>
<proteinExistence type="predicted"/>
<feature type="domain" description="Agglutinin" evidence="1">
    <location>
        <begin position="314"/>
        <end position="447"/>
    </location>
</feature>
<dbReference type="CDD" id="cd20216">
    <property type="entry name" value="PFM_HFR-2-like"/>
    <property type="match status" value="1"/>
</dbReference>
<organism evidence="2 3">
    <name type="scientific">Hibiscus sabdariffa</name>
    <name type="common">roselle</name>
    <dbReference type="NCBI Taxonomy" id="183260"/>
    <lineage>
        <taxon>Eukaryota</taxon>
        <taxon>Viridiplantae</taxon>
        <taxon>Streptophyta</taxon>
        <taxon>Embryophyta</taxon>
        <taxon>Tracheophyta</taxon>
        <taxon>Spermatophyta</taxon>
        <taxon>Magnoliopsida</taxon>
        <taxon>eudicotyledons</taxon>
        <taxon>Gunneridae</taxon>
        <taxon>Pentapetalae</taxon>
        <taxon>rosids</taxon>
        <taxon>malvids</taxon>
        <taxon>Malvales</taxon>
        <taxon>Malvaceae</taxon>
        <taxon>Malvoideae</taxon>
        <taxon>Hibiscus</taxon>
    </lineage>
</organism>
<dbReference type="Proteomes" id="UP001472677">
    <property type="component" value="Unassembled WGS sequence"/>
</dbReference>
<keyword evidence="3" id="KW-1185">Reference proteome</keyword>
<feature type="domain" description="Agglutinin" evidence="1">
    <location>
        <begin position="162"/>
        <end position="309"/>
    </location>
</feature>
<feature type="domain" description="Agglutinin" evidence="1">
    <location>
        <begin position="3"/>
        <end position="153"/>
    </location>
</feature>
<dbReference type="SUPFAM" id="SSF56973">
    <property type="entry name" value="Aerolisin/ETX pore-forming domain"/>
    <property type="match status" value="1"/>
</dbReference>
<dbReference type="Pfam" id="PF07468">
    <property type="entry name" value="Agglutinin"/>
    <property type="match status" value="3"/>
</dbReference>
<name>A0ABR2DWW7_9ROSI</name>
<accession>A0ABR2DWW7</accession>
<dbReference type="Gene3D" id="2.170.15.10">
    <property type="entry name" value="Proaerolysin, chain A, domain 3"/>
    <property type="match status" value="1"/>
</dbReference>
<evidence type="ECO:0000313" key="3">
    <source>
        <dbReference type="Proteomes" id="UP001472677"/>
    </source>
</evidence>
<protein>
    <recommendedName>
        <fullName evidence="1">Agglutinin domain-containing protein</fullName>
    </recommendedName>
</protein>
<dbReference type="SUPFAM" id="SSF50382">
    <property type="entry name" value="Agglutinin"/>
    <property type="match status" value="3"/>
</dbReference>
<comment type="caution">
    <text evidence="2">The sequence shown here is derived from an EMBL/GenBank/DDBJ whole genome shotgun (WGS) entry which is preliminary data.</text>
</comment>
<dbReference type="InterPro" id="IPR008998">
    <property type="entry name" value="Agglutinin"/>
</dbReference>